<dbReference type="PANTHER" id="PTHR32133">
    <property type="entry name" value="OS07G0120400 PROTEIN"/>
    <property type="match status" value="1"/>
</dbReference>
<dbReference type="InterPro" id="IPR056594">
    <property type="entry name" value="AT5G49610-like_b-prop"/>
</dbReference>
<organism evidence="2 3">
    <name type="scientific">Sorghum bicolor</name>
    <name type="common">Sorghum</name>
    <name type="synonym">Sorghum vulgare</name>
    <dbReference type="NCBI Taxonomy" id="4558"/>
    <lineage>
        <taxon>Eukaryota</taxon>
        <taxon>Viridiplantae</taxon>
        <taxon>Streptophyta</taxon>
        <taxon>Embryophyta</taxon>
        <taxon>Tracheophyta</taxon>
        <taxon>Spermatophyta</taxon>
        <taxon>Magnoliopsida</taxon>
        <taxon>Liliopsida</taxon>
        <taxon>Poales</taxon>
        <taxon>Poaceae</taxon>
        <taxon>PACMAD clade</taxon>
        <taxon>Panicoideae</taxon>
        <taxon>Andropogonodae</taxon>
        <taxon>Andropogoneae</taxon>
        <taxon>Sorghinae</taxon>
        <taxon>Sorghum</taxon>
    </lineage>
</organism>
<dbReference type="InterPro" id="IPR036047">
    <property type="entry name" value="F-box-like_dom_sf"/>
</dbReference>
<dbReference type="OMA" id="DTMNYHK"/>
<dbReference type="AlphaFoldDB" id="A0A1Z5S7R1"/>
<sequence length="402" mass="44866">MGSSMSTAHSMEHVPDDALGEVLVRVPPHPATLARASLACKGLHRFIGGAQFRRDFQAHHHKSTPPPLLGFFHDDQSLPNNFLPIGDDDGDSPDRVSAAAFDPKDLGWRVVDSRHGRVLLQSPDRVRFLVWDPAAGRRLYINAPPAMLQLQLAAANHHFMLRYNNAAVVCAAAPGPGHLDHSDCHDCPFSVVLVATPDPGTTVAYLYSSELGLWNEVATADLSISSWLRISDRPVALVRNVLYWTLVHQSSCVQSSILAFDLHTHRLYLIEQPVYIFDAEEENVQVMETAEDGLLGLVAACGLSLQLWVLREYNGRGTERWSMPRQIDMYDLALAPIGSTHHFDLVWILSVEGSRVVFVRTEAGIFEVDLWNDLLKRRICDAYDIQAFYPYKSFYYRGTGAP</sequence>
<name>A0A1Z5S7R1_SORBI</name>
<evidence type="ECO:0000313" key="2">
    <source>
        <dbReference type="EMBL" id="OQU91972.1"/>
    </source>
</evidence>
<dbReference type="EMBL" id="CM000760">
    <property type="protein sequence ID" value="OQU91972.1"/>
    <property type="molecule type" value="Genomic_DNA"/>
</dbReference>
<reference evidence="2 3" key="1">
    <citation type="journal article" date="2009" name="Nature">
        <title>The Sorghum bicolor genome and the diversification of grasses.</title>
        <authorList>
            <person name="Paterson A.H."/>
            <person name="Bowers J.E."/>
            <person name="Bruggmann R."/>
            <person name="Dubchak I."/>
            <person name="Grimwood J."/>
            <person name="Gundlach H."/>
            <person name="Haberer G."/>
            <person name="Hellsten U."/>
            <person name="Mitros T."/>
            <person name="Poliakov A."/>
            <person name="Schmutz J."/>
            <person name="Spannagl M."/>
            <person name="Tang H."/>
            <person name="Wang X."/>
            <person name="Wicker T."/>
            <person name="Bharti A.K."/>
            <person name="Chapman J."/>
            <person name="Feltus F.A."/>
            <person name="Gowik U."/>
            <person name="Grigoriev I.V."/>
            <person name="Lyons E."/>
            <person name="Maher C.A."/>
            <person name="Martis M."/>
            <person name="Narechania A."/>
            <person name="Otillar R.P."/>
            <person name="Penning B.W."/>
            <person name="Salamov A.A."/>
            <person name="Wang Y."/>
            <person name="Zhang L."/>
            <person name="Carpita N.C."/>
            <person name="Freeling M."/>
            <person name="Gingle A.R."/>
            <person name="Hash C.T."/>
            <person name="Keller B."/>
            <person name="Klein P."/>
            <person name="Kresovich S."/>
            <person name="McCann M.C."/>
            <person name="Ming R."/>
            <person name="Peterson D.G."/>
            <person name="Mehboob-ur-Rahman"/>
            <person name="Ware D."/>
            <person name="Westhoff P."/>
            <person name="Mayer K.F."/>
            <person name="Messing J."/>
            <person name="Rokhsar D.S."/>
        </authorList>
    </citation>
    <scope>NUCLEOTIDE SEQUENCE [LARGE SCALE GENOMIC DNA]</scope>
    <source>
        <strain evidence="3">cv. BTx623</strain>
    </source>
</reference>
<keyword evidence="3" id="KW-1185">Reference proteome</keyword>
<dbReference type="InParanoid" id="A0A1Z5S7R1"/>
<proteinExistence type="predicted"/>
<dbReference type="Proteomes" id="UP000000768">
    <property type="component" value="Chromosome 1"/>
</dbReference>
<feature type="domain" description="F-box protein AT5G49610-like beta-propeller" evidence="1">
    <location>
        <begin position="110"/>
        <end position="333"/>
    </location>
</feature>
<gene>
    <name evidence="2" type="ORF">SORBI_3001G268100</name>
</gene>
<protein>
    <recommendedName>
        <fullName evidence="1">F-box protein AT5G49610-like beta-propeller domain-containing protein</fullName>
    </recommendedName>
</protein>
<dbReference type="Gramene" id="OQU91972">
    <property type="protein sequence ID" value="OQU91972"/>
    <property type="gene ID" value="SORBI_3001G268100"/>
</dbReference>
<dbReference type="Pfam" id="PF23635">
    <property type="entry name" value="Beta-prop_AT5G49610-like"/>
    <property type="match status" value="1"/>
</dbReference>
<reference evidence="3" key="2">
    <citation type="journal article" date="2018" name="Plant J.">
        <title>The Sorghum bicolor reference genome: improved assembly, gene annotations, a transcriptome atlas, and signatures of genome organization.</title>
        <authorList>
            <person name="McCormick R.F."/>
            <person name="Truong S.K."/>
            <person name="Sreedasyam A."/>
            <person name="Jenkins J."/>
            <person name="Shu S."/>
            <person name="Sims D."/>
            <person name="Kennedy M."/>
            <person name="Amirebrahimi M."/>
            <person name="Weers B.D."/>
            <person name="McKinley B."/>
            <person name="Mattison A."/>
            <person name="Morishige D.T."/>
            <person name="Grimwood J."/>
            <person name="Schmutz J."/>
            <person name="Mullet J.E."/>
        </authorList>
    </citation>
    <scope>NUCLEOTIDE SEQUENCE [LARGE SCALE GENOMIC DNA]</scope>
    <source>
        <strain evidence="3">cv. BTx623</strain>
    </source>
</reference>
<dbReference type="PANTHER" id="PTHR32133:SF321">
    <property type="entry name" value="F-BOX DOMAIN-CONTAINING PROTEIN"/>
    <property type="match status" value="1"/>
</dbReference>
<evidence type="ECO:0000313" key="3">
    <source>
        <dbReference type="Proteomes" id="UP000000768"/>
    </source>
</evidence>
<dbReference type="SUPFAM" id="SSF81383">
    <property type="entry name" value="F-box domain"/>
    <property type="match status" value="1"/>
</dbReference>
<dbReference type="eggNOG" id="ENOG502R1VF">
    <property type="taxonomic scope" value="Eukaryota"/>
</dbReference>
<evidence type="ECO:0000259" key="1">
    <source>
        <dbReference type="Pfam" id="PF23635"/>
    </source>
</evidence>
<accession>A0A1Z5S7R1</accession>